<keyword evidence="4" id="KW-1185">Reference proteome</keyword>
<proteinExistence type="inferred from homology"/>
<evidence type="ECO:0000256" key="2">
    <source>
        <dbReference type="HAMAP-Rule" id="MF_00048"/>
    </source>
</evidence>
<dbReference type="InterPro" id="IPR011856">
    <property type="entry name" value="tRNA_endonuc-like_dom_sf"/>
</dbReference>
<evidence type="ECO:0000313" key="3">
    <source>
        <dbReference type="EMBL" id="MFC0351141.1"/>
    </source>
</evidence>
<dbReference type="Pfam" id="PF02021">
    <property type="entry name" value="UPF0102"/>
    <property type="match status" value="1"/>
</dbReference>
<dbReference type="PANTHER" id="PTHR34039">
    <property type="entry name" value="UPF0102 PROTEIN YRAN"/>
    <property type="match status" value="1"/>
</dbReference>
<dbReference type="RefSeq" id="WP_390213737.1">
    <property type="nucleotide sequence ID" value="NZ_JBHLXJ010000016.1"/>
</dbReference>
<gene>
    <name evidence="3" type="ORF">ACFFJH_15085</name>
</gene>
<evidence type="ECO:0000256" key="1">
    <source>
        <dbReference type="ARBA" id="ARBA00006738"/>
    </source>
</evidence>
<organism evidence="3 4">
    <name type="scientific">Undibacterium danionis</name>
    <dbReference type="NCBI Taxonomy" id="1812100"/>
    <lineage>
        <taxon>Bacteria</taxon>
        <taxon>Pseudomonadati</taxon>
        <taxon>Pseudomonadota</taxon>
        <taxon>Betaproteobacteria</taxon>
        <taxon>Burkholderiales</taxon>
        <taxon>Oxalobacteraceae</taxon>
        <taxon>Undibacterium</taxon>
    </lineage>
</organism>
<dbReference type="HAMAP" id="MF_00048">
    <property type="entry name" value="UPF0102"/>
    <property type="match status" value="1"/>
</dbReference>
<comment type="caution">
    <text evidence="3">The sequence shown here is derived from an EMBL/GenBank/DDBJ whole genome shotgun (WGS) entry which is preliminary data.</text>
</comment>
<dbReference type="Proteomes" id="UP001589844">
    <property type="component" value="Unassembled WGS sequence"/>
</dbReference>
<dbReference type="PANTHER" id="PTHR34039:SF1">
    <property type="entry name" value="UPF0102 PROTEIN YRAN"/>
    <property type="match status" value="1"/>
</dbReference>
<sequence>MTESNWLAKGLSKLGRPRTDKQITGDEGEDQALHHLLAQGLQLVQRNFLCKGGEIDLIMRDREFLVFVEVRKRSNGQFGGALASVTASKQKRLVHAAQVYLKNLKTQPACRFDLVAIEAEQLLWLKNIIS</sequence>
<dbReference type="SUPFAM" id="SSF52980">
    <property type="entry name" value="Restriction endonuclease-like"/>
    <property type="match status" value="1"/>
</dbReference>
<dbReference type="CDD" id="cd20736">
    <property type="entry name" value="PoNe_Nuclease"/>
    <property type="match status" value="1"/>
</dbReference>
<dbReference type="Gene3D" id="3.40.1350.10">
    <property type="match status" value="1"/>
</dbReference>
<dbReference type="NCBIfam" id="NF009150">
    <property type="entry name" value="PRK12497.1-3"/>
    <property type="match status" value="1"/>
</dbReference>
<dbReference type="InterPro" id="IPR011335">
    <property type="entry name" value="Restrct_endonuc-II-like"/>
</dbReference>
<protein>
    <recommendedName>
        <fullName evidence="2">UPF0102 protein ACFFJH_15085</fullName>
    </recommendedName>
</protein>
<dbReference type="NCBIfam" id="TIGR00252">
    <property type="entry name" value="YraN family protein"/>
    <property type="match status" value="1"/>
</dbReference>
<dbReference type="InterPro" id="IPR003509">
    <property type="entry name" value="UPF0102_YraN-like"/>
</dbReference>
<accession>A0ABV6IH34</accession>
<name>A0ABV6IH34_9BURK</name>
<evidence type="ECO:0000313" key="4">
    <source>
        <dbReference type="Proteomes" id="UP001589844"/>
    </source>
</evidence>
<comment type="similarity">
    <text evidence="1 2">Belongs to the UPF0102 family.</text>
</comment>
<reference evidence="3 4" key="1">
    <citation type="submission" date="2024-09" db="EMBL/GenBank/DDBJ databases">
        <authorList>
            <person name="Sun Q."/>
            <person name="Mori K."/>
        </authorList>
    </citation>
    <scope>NUCLEOTIDE SEQUENCE [LARGE SCALE GENOMIC DNA]</scope>
    <source>
        <strain evidence="3 4">CCM 8677</strain>
    </source>
</reference>
<dbReference type="EMBL" id="JBHLXJ010000016">
    <property type="protein sequence ID" value="MFC0351141.1"/>
    <property type="molecule type" value="Genomic_DNA"/>
</dbReference>